<organism evidence="1 2">
    <name type="scientific">Thermosipho ferrireducens</name>
    <dbReference type="NCBI Taxonomy" id="2571116"/>
    <lineage>
        <taxon>Bacteria</taxon>
        <taxon>Thermotogati</taxon>
        <taxon>Thermotogota</taxon>
        <taxon>Thermotogae</taxon>
        <taxon>Thermotogales</taxon>
        <taxon>Fervidobacteriaceae</taxon>
        <taxon>Thermosipho</taxon>
    </lineage>
</organism>
<sequence length="210" mass="24303">MIKLKELHFFIPSTVYRKLLILSYINKNQKASQMEISQYVGIVPSLVNKYIADFEKDRLLVKRKEGKHYVYELTLEGLSEMNYLRLLFFDEISKLYGMINSQLENIFLKLKGKKLIGIYGAGLVGNILADLLSQKNYIVSVFFDDDIEKIGNRINGIPVVKLGDFAKIEALVIASFKNGEKMVEKALKKGYRDIYRFKIEEDFIKLIWVG</sequence>
<accession>A0ABX7S4P7</accession>
<dbReference type="SUPFAM" id="SSF46785">
    <property type="entry name" value="Winged helix' DNA-binding domain"/>
    <property type="match status" value="1"/>
</dbReference>
<dbReference type="InterPro" id="IPR036388">
    <property type="entry name" value="WH-like_DNA-bd_sf"/>
</dbReference>
<dbReference type="Gene3D" id="1.10.10.10">
    <property type="entry name" value="Winged helix-like DNA-binding domain superfamily/Winged helix DNA-binding domain"/>
    <property type="match status" value="1"/>
</dbReference>
<keyword evidence="2" id="KW-1185">Reference proteome</keyword>
<dbReference type="InterPro" id="IPR036291">
    <property type="entry name" value="NAD(P)-bd_dom_sf"/>
</dbReference>
<reference evidence="1 2" key="1">
    <citation type="submission" date="2021-03" db="EMBL/GenBank/DDBJ databases">
        <title>Thermosipho ferrireducens sp.nov., an anaerobic thermophilic iron-reducing bacterium isolated from a deep-sea hydrothermal sulfide deposits.</title>
        <authorList>
            <person name="Zeng X."/>
            <person name="Chen Y."/>
            <person name="Shao Z."/>
        </authorList>
    </citation>
    <scope>NUCLEOTIDE SEQUENCE [LARGE SCALE GENOMIC DNA]</scope>
    <source>
        <strain evidence="1 2">JL129W03</strain>
    </source>
</reference>
<dbReference type="Proteomes" id="UP000671862">
    <property type="component" value="Chromosome"/>
</dbReference>
<gene>
    <name evidence="1" type="ORF">JYK00_06615</name>
</gene>
<evidence type="ECO:0000313" key="2">
    <source>
        <dbReference type="Proteomes" id="UP000671862"/>
    </source>
</evidence>
<protein>
    <submittedName>
        <fullName evidence="1">Winged helix-turn-helix transcriptional regulator</fullName>
    </submittedName>
</protein>
<dbReference type="InterPro" id="IPR036390">
    <property type="entry name" value="WH_DNA-bd_sf"/>
</dbReference>
<dbReference type="EMBL" id="CP071446">
    <property type="protein sequence ID" value="QTA37407.1"/>
    <property type="molecule type" value="Genomic_DNA"/>
</dbReference>
<name>A0ABX7S4P7_9BACT</name>
<dbReference type="SUPFAM" id="SSF51735">
    <property type="entry name" value="NAD(P)-binding Rossmann-fold domains"/>
    <property type="match status" value="1"/>
</dbReference>
<dbReference type="RefSeq" id="WP_207566132.1">
    <property type="nucleotide sequence ID" value="NZ_CP071446.1"/>
</dbReference>
<dbReference type="Gene3D" id="3.40.50.720">
    <property type="entry name" value="NAD(P)-binding Rossmann-like Domain"/>
    <property type="match status" value="1"/>
</dbReference>
<evidence type="ECO:0000313" key="1">
    <source>
        <dbReference type="EMBL" id="QTA37407.1"/>
    </source>
</evidence>
<proteinExistence type="predicted"/>
<dbReference type="Pfam" id="PF13412">
    <property type="entry name" value="HTH_24"/>
    <property type="match status" value="1"/>
</dbReference>